<accession>A0A645BUE0</accession>
<comment type="caution">
    <text evidence="2">The sequence shown here is derived from an EMBL/GenBank/DDBJ whole genome shotgun (WGS) entry which is preliminary data.</text>
</comment>
<dbReference type="EMBL" id="VSSQ01022623">
    <property type="protein sequence ID" value="MPM69060.1"/>
    <property type="molecule type" value="Genomic_DNA"/>
</dbReference>
<feature type="compositionally biased region" description="Basic residues" evidence="1">
    <location>
        <begin position="124"/>
        <end position="140"/>
    </location>
</feature>
<protein>
    <submittedName>
        <fullName evidence="2">Uncharacterized protein</fullName>
    </submittedName>
</protein>
<proteinExistence type="predicted"/>
<gene>
    <name evidence="2" type="ORF">SDC9_116004</name>
</gene>
<evidence type="ECO:0000256" key="1">
    <source>
        <dbReference type="SAM" id="MobiDB-lite"/>
    </source>
</evidence>
<reference evidence="2" key="1">
    <citation type="submission" date="2019-08" db="EMBL/GenBank/DDBJ databases">
        <authorList>
            <person name="Kucharzyk K."/>
            <person name="Murdoch R.W."/>
            <person name="Higgins S."/>
            <person name="Loffler F."/>
        </authorList>
    </citation>
    <scope>NUCLEOTIDE SEQUENCE</scope>
</reference>
<feature type="region of interest" description="Disordered" evidence="1">
    <location>
        <begin position="118"/>
        <end position="173"/>
    </location>
</feature>
<organism evidence="2">
    <name type="scientific">bioreactor metagenome</name>
    <dbReference type="NCBI Taxonomy" id="1076179"/>
    <lineage>
        <taxon>unclassified sequences</taxon>
        <taxon>metagenomes</taxon>
        <taxon>ecological metagenomes</taxon>
    </lineage>
</organism>
<name>A0A645BUE0_9ZZZZ</name>
<evidence type="ECO:0000313" key="2">
    <source>
        <dbReference type="EMBL" id="MPM69060.1"/>
    </source>
</evidence>
<sequence length="173" mass="19341">MFFRLVDAFSFGRFPALSGIAGGQRHIRPVAFLFLRRKNAVGVEIVNPQNRSIAAAIHQRRITLFGTGGESVVPNNRDPDRLDLRNPPGCQHDFILPIAAQLVEILPVSRLYGRSARGFGSRRADRHHAGHQYRQPRPRPKSSPTVHDIPLVPRSRRRTDPNAATDRTSCIDG</sequence>
<dbReference type="AlphaFoldDB" id="A0A645BUE0"/>